<proteinExistence type="predicted"/>
<accession>A0ABY6XVI3</accession>
<evidence type="ECO:0000313" key="1">
    <source>
        <dbReference type="EMBL" id="VWC89788.1"/>
    </source>
</evidence>
<gene>
    <name evidence="1" type="ORF">BLA17378_04488</name>
</gene>
<sequence length="234" mass="24344">MPASNNGYNGQQTPSSSGSDFNAQTFMVWSILATVRTMQVVKVVGVTNNGGVSPVGFVDILPLVNQIDGAGNAEPHGVIYRCPYFRIQGGANALILDPQEGDIGWAGFADRDISSAVVSKGQANPASRRMFDMADAVYWGGIVNGTPNQYIAFSSSGITMVSPTKITAKAPIFEVDAPSIVLNGNMSQGTGSTSYPATLQGPITVVNDLTAAGKSVSTHTHLENGAGHQTNPPT</sequence>
<dbReference type="EMBL" id="CABVQG010000016">
    <property type="protein sequence ID" value="VWC89788.1"/>
    <property type="molecule type" value="Genomic_DNA"/>
</dbReference>
<organism evidence="1 2">
    <name type="scientific">Burkholderia aenigmatica</name>
    <dbReference type="NCBI Taxonomy" id="2015348"/>
    <lineage>
        <taxon>Bacteria</taxon>
        <taxon>Pseudomonadati</taxon>
        <taxon>Pseudomonadota</taxon>
        <taxon>Betaproteobacteria</taxon>
        <taxon>Burkholderiales</taxon>
        <taxon>Burkholderiaceae</taxon>
        <taxon>Burkholderia</taxon>
        <taxon>Burkholderia cepacia complex</taxon>
    </lineage>
</organism>
<keyword evidence="2" id="KW-1185">Reference proteome</keyword>
<evidence type="ECO:0000313" key="2">
    <source>
        <dbReference type="Proteomes" id="UP000494120"/>
    </source>
</evidence>
<protein>
    <submittedName>
        <fullName evidence="1">Phage P2 baseplate assembly protein gpV</fullName>
    </submittedName>
</protein>
<name>A0ABY6XVI3_9BURK</name>
<dbReference type="InterPro" id="IPR037026">
    <property type="entry name" value="Vgr_OB-fold_dom_sf"/>
</dbReference>
<dbReference type="RefSeq" id="WP_174958540.1">
    <property type="nucleotide sequence ID" value="NZ_CABVQG010000016.1"/>
</dbReference>
<dbReference type="Gene3D" id="2.40.50.230">
    <property type="entry name" value="Gp5 N-terminal domain"/>
    <property type="match status" value="1"/>
</dbReference>
<comment type="caution">
    <text evidence="1">The sequence shown here is derived from an EMBL/GenBank/DDBJ whole genome shotgun (WGS) entry which is preliminary data.</text>
</comment>
<reference evidence="1 2" key="1">
    <citation type="submission" date="2019-09" db="EMBL/GenBank/DDBJ databases">
        <authorList>
            <person name="Depoorter E."/>
        </authorList>
    </citation>
    <scope>NUCLEOTIDE SEQUENCE [LARGE SCALE GENOMIC DNA]</scope>
    <source>
        <strain evidence="1 2">R-17378</strain>
    </source>
</reference>
<dbReference type="Proteomes" id="UP000494120">
    <property type="component" value="Unassembled WGS sequence"/>
</dbReference>